<keyword evidence="4" id="KW-1185">Reference proteome</keyword>
<dbReference type="InterPro" id="IPR036188">
    <property type="entry name" value="FAD/NAD-bd_sf"/>
</dbReference>
<dbReference type="Gene3D" id="3.50.50.60">
    <property type="entry name" value="FAD/NAD(P)-binding domain"/>
    <property type="match status" value="1"/>
</dbReference>
<dbReference type="Pfam" id="PF01494">
    <property type="entry name" value="FAD_binding_3"/>
    <property type="match status" value="1"/>
</dbReference>
<dbReference type="InterPro" id="IPR002938">
    <property type="entry name" value="FAD-bd"/>
</dbReference>
<sequence>MLNLPETVVRFTDFSVNPARTVYSKKRRRVSVGKITCDVAIIGGGPAGSTAASLLKKYNPGLNVLVLEREVFPREHVGESQLPPISKILDEMGCWDKVEAANFPIKIGATYRWGNSPDLWDFEFLPIDQFTDEPRPAKYRGQRLQTAFQVERALYDQILLDHAAELGADVRQNTKVSKILHQGDRVTGLELDSGDMVEAKYYMDASGNSGILRRALGVTTHAPTKLRNVAFWDYWNNTEWAVSIGVGGTRVQVLSIGTGWIWFIPLGPTRTSIGYICPADHAKSWSGSTEELYLDALAQEPLIAKLTANASRDGDVKATKDWSFLADRMVGENWFMIGECCGFADPILAAGLTLAHSGAREAAYSILAMEDGYDDPAFLRQFYEDSQKTRINQHIRFADFWYSANGQFTDLQEYTSEIAKDAGLKLDARQAFQWLGTGGFTGDVQGQAGLGGLDLAGVKQITGLFTGQDLDWQVSKFNKFKLNLTRAREGRSLEYKDGKVETLTCYHRGNKKLVVTGLYALMIEVLKQHSDIADIARALLQHYAKTGAAATPELGLQHALQALEVMLNDGWVTAKLDKKKPKLNLSSPTEGQIIHKNRDEGRV</sequence>
<accession>A0A501PRX9</accession>
<reference evidence="4" key="1">
    <citation type="submission" date="2019-06" db="EMBL/GenBank/DDBJ databases">
        <title>The complete genome of Emcibacter congregatus ZYLT.</title>
        <authorList>
            <person name="Zhao Z."/>
        </authorList>
    </citation>
    <scope>NUCLEOTIDE SEQUENCE [LARGE SCALE GENOMIC DNA]</scope>
    <source>
        <strain evidence="4">MCCC 1A06723</strain>
    </source>
</reference>
<evidence type="ECO:0000256" key="1">
    <source>
        <dbReference type="SAM" id="MobiDB-lite"/>
    </source>
</evidence>
<gene>
    <name evidence="3" type="ORF">FIV46_03705</name>
</gene>
<evidence type="ECO:0000313" key="3">
    <source>
        <dbReference type="EMBL" id="TPD63193.1"/>
    </source>
</evidence>
<dbReference type="PRINTS" id="PR00420">
    <property type="entry name" value="RNGMNOXGNASE"/>
</dbReference>
<evidence type="ECO:0000259" key="2">
    <source>
        <dbReference type="Pfam" id="PF01494"/>
    </source>
</evidence>
<dbReference type="PANTHER" id="PTHR43747">
    <property type="entry name" value="FAD-BINDING PROTEIN"/>
    <property type="match status" value="1"/>
</dbReference>
<dbReference type="PANTHER" id="PTHR43747:SF1">
    <property type="entry name" value="SLR1998 PROTEIN"/>
    <property type="match status" value="1"/>
</dbReference>
<dbReference type="EMBL" id="VFIY01000004">
    <property type="protein sequence ID" value="TPD63193.1"/>
    <property type="molecule type" value="Genomic_DNA"/>
</dbReference>
<protein>
    <submittedName>
        <fullName evidence="3">NAD(P)/FAD-dependent oxidoreductase</fullName>
    </submittedName>
</protein>
<dbReference type="GO" id="GO:0071949">
    <property type="term" value="F:FAD binding"/>
    <property type="evidence" value="ECO:0007669"/>
    <property type="project" value="InterPro"/>
</dbReference>
<comment type="caution">
    <text evidence="3">The sequence shown here is derived from an EMBL/GenBank/DDBJ whole genome shotgun (WGS) entry which is preliminary data.</text>
</comment>
<dbReference type="Proteomes" id="UP000319148">
    <property type="component" value="Unassembled WGS sequence"/>
</dbReference>
<dbReference type="InterPro" id="IPR050816">
    <property type="entry name" value="Flavin-dep_Halogenase_NPB"/>
</dbReference>
<dbReference type="OrthoDB" id="9799983at2"/>
<name>A0A501PRX9_9PROT</name>
<feature type="domain" description="FAD-binding" evidence="2">
    <location>
        <begin position="37"/>
        <end position="395"/>
    </location>
</feature>
<organism evidence="3 4">
    <name type="scientific">Emcibacter nanhaiensis</name>
    <dbReference type="NCBI Taxonomy" id="1505037"/>
    <lineage>
        <taxon>Bacteria</taxon>
        <taxon>Pseudomonadati</taxon>
        <taxon>Pseudomonadota</taxon>
        <taxon>Alphaproteobacteria</taxon>
        <taxon>Emcibacterales</taxon>
        <taxon>Emcibacteraceae</taxon>
        <taxon>Emcibacter</taxon>
    </lineage>
</organism>
<evidence type="ECO:0000313" key="4">
    <source>
        <dbReference type="Proteomes" id="UP000319148"/>
    </source>
</evidence>
<dbReference type="AlphaFoldDB" id="A0A501PRX9"/>
<proteinExistence type="predicted"/>
<dbReference type="SUPFAM" id="SSF51905">
    <property type="entry name" value="FAD/NAD(P)-binding domain"/>
    <property type="match status" value="1"/>
</dbReference>
<feature type="region of interest" description="Disordered" evidence="1">
    <location>
        <begin position="583"/>
        <end position="603"/>
    </location>
</feature>